<dbReference type="InterPro" id="IPR036390">
    <property type="entry name" value="WH_DNA-bd_sf"/>
</dbReference>
<gene>
    <name evidence="2" type="ORF">MQP27_38130</name>
</gene>
<proteinExistence type="predicted"/>
<dbReference type="EMBL" id="JALDAY010000013">
    <property type="protein sequence ID" value="MCI3276903.1"/>
    <property type="molecule type" value="Genomic_DNA"/>
</dbReference>
<dbReference type="InterPro" id="IPR039422">
    <property type="entry name" value="MarR/SlyA-like"/>
</dbReference>
<evidence type="ECO:0000259" key="1">
    <source>
        <dbReference type="PROSITE" id="PS50995"/>
    </source>
</evidence>
<dbReference type="InterPro" id="IPR000835">
    <property type="entry name" value="HTH_MarR-typ"/>
</dbReference>
<dbReference type="SMART" id="SM00347">
    <property type="entry name" value="HTH_MARR"/>
    <property type="match status" value="1"/>
</dbReference>
<dbReference type="Gene3D" id="1.10.10.10">
    <property type="entry name" value="Winged helix-like DNA-binding domain superfamily/Winged helix DNA-binding domain"/>
    <property type="match status" value="1"/>
</dbReference>
<comment type="caution">
    <text evidence="2">The sequence shown here is derived from an EMBL/GenBank/DDBJ whole genome shotgun (WGS) entry which is preliminary data.</text>
</comment>
<dbReference type="SUPFAM" id="SSF46785">
    <property type="entry name" value="Winged helix' DNA-binding domain"/>
    <property type="match status" value="1"/>
</dbReference>
<dbReference type="PANTHER" id="PTHR33164:SF94">
    <property type="entry name" value="TRANSCRIPTIONAL REGULATORY PROTEIN-RELATED"/>
    <property type="match status" value="1"/>
</dbReference>
<dbReference type="Proteomes" id="UP001165269">
    <property type="component" value="Unassembled WGS sequence"/>
</dbReference>
<reference evidence="2" key="1">
    <citation type="submission" date="2022-03" db="EMBL/GenBank/DDBJ databases">
        <title>Streptomyces 7R015 and 7R016 isolated from Barleria lupulina in Thailand.</title>
        <authorList>
            <person name="Kanchanasin P."/>
            <person name="Phongsopitanun W."/>
            <person name="Tanasupawat S."/>
        </authorList>
    </citation>
    <scope>NUCLEOTIDE SEQUENCE</scope>
    <source>
        <strain evidence="2">7R015</strain>
    </source>
</reference>
<accession>A0ABS9YI45</accession>
<name>A0ABS9YI45_9ACTN</name>
<dbReference type="Pfam" id="PF12802">
    <property type="entry name" value="MarR_2"/>
    <property type="match status" value="1"/>
</dbReference>
<dbReference type="PROSITE" id="PS50995">
    <property type="entry name" value="HTH_MARR_2"/>
    <property type="match status" value="1"/>
</dbReference>
<dbReference type="PANTHER" id="PTHR33164">
    <property type="entry name" value="TRANSCRIPTIONAL REGULATOR, MARR FAMILY"/>
    <property type="match status" value="1"/>
</dbReference>
<dbReference type="InterPro" id="IPR036388">
    <property type="entry name" value="WH-like_DNA-bd_sf"/>
</dbReference>
<organism evidence="2 3">
    <name type="scientific">Streptomyces cylindrosporus</name>
    <dbReference type="NCBI Taxonomy" id="2927583"/>
    <lineage>
        <taxon>Bacteria</taxon>
        <taxon>Bacillati</taxon>
        <taxon>Actinomycetota</taxon>
        <taxon>Actinomycetes</taxon>
        <taxon>Kitasatosporales</taxon>
        <taxon>Streptomycetaceae</taxon>
        <taxon>Streptomyces</taxon>
    </lineage>
</organism>
<evidence type="ECO:0000313" key="2">
    <source>
        <dbReference type="EMBL" id="MCI3276903.1"/>
    </source>
</evidence>
<dbReference type="RefSeq" id="WP_242773944.1">
    <property type="nucleotide sequence ID" value="NZ_JALDAY010000013.1"/>
</dbReference>
<sequence length="149" mass="16016">MTAADADQPGRDWCAFDDLVRFETALWSKVDAALRLEAGLTLGDFSVMTVVAGLDGCKVGDLVQALAITVGGASQAADRVVRRGLCERRTDPADARSSFLFLTADGRDRLASGRPIADRVLHEHFSVLDPAAGNTFRESLRLLRTAALK</sequence>
<feature type="domain" description="HTH marR-type" evidence="1">
    <location>
        <begin position="12"/>
        <end position="145"/>
    </location>
</feature>
<protein>
    <submittedName>
        <fullName evidence="2">MarR family winged helix-turn-helix transcriptional regulator</fullName>
    </submittedName>
</protein>
<keyword evidence="3" id="KW-1185">Reference proteome</keyword>
<evidence type="ECO:0000313" key="3">
    <source>
        <dbReference type="Proteomes" id="UP001165269"/>
    </source>
</evidence>